<dbReference type="SUPFAM" id="SSF50104">
    <property type="entry name" value="Translation proteins SH3-like domain"/>
    <property type="match status" value="1"/>
</dbReference>
<keyword evidence="6" id="KW-1185">Reference proteome</keyword>
<dbReference type="GO" id="GO:0031564">
    <property type="term" value="P:transcription antitermination"/>
    <property type="evidence" value="ECO:0007669"/>
    <property type="project" value="UniProtKB-KW"/>
</dbReference>
<dbReference type="InterPro" id="IPR006645">
    <property type="entry name" value="NGN-like_dom"/>
</dbReference>
<evidence type="ECO:0000256" key="3">
    <source>
        <dbReference type="ARBA" id="ARBA00023163"/>
    </source>
</evidence>
<gene>
    <name evidence="5" type="ORF">EUU22_18475</name>
</gene>
<dbReference type="PROSITE" id="PS01014">
    <property type="entry name" value="NUSG"/>
    <property type="match status" value="1"/>
</dbReference>
<dbReference type="CDD" id="cd08000">
    <property type="entry name" value="NGN"/>
    <property type="match status" value="1"/>
</dbReference>
<dbReference type="InterPro" id="IPR043425">
    <property type="entry name" value="NusG-like"/>
</dbReference>
<name>A0A4Q2SW40_9HYPH</name>
<dbReference type="AlphaFoldDB" id="A0A4Q2SW40"/>
<dbReference type="OrthoDB" id="8372817at2"/>
<dbReference type="PANTHER" id="PTHR30265:SF4">
    <property type="entry name" value="KOW MOTIF FAMILY PROTEIN, EXPRESSED"/>
    <property type="match status" value="1"/>
</dbReference>
<comment type="caution">
    <text evidence="5">The sequence shown here is derived from an EMBL/GenBank/DDBJ whole genome shotgun (WGS) entry which is preliminary data.</text>
</comment>
<accession>A0A4Q2SW40</accession>
<evidence type="ECO:0000313" key="5">
    <source>
        <dbReference type="EMBL" id="RYC10062.1"/>
    </source>
</evidence>
<dbReference type="SMART" id="SM00738">
    <property type="entry name" value="NGN"/>
    <property type="match status" value="1"/>
</dbReference>
<dbReference type="InterPro" id="IPR015869">
    <property type="entry name" value="Transcrpt_antiterm_NusG_bac_CS"/>
</dbReference>
<sequence>MMQHRAMNGVAIATCARSSFDEREAEARLEMLEMASRIIHADSPWFALRVMTGREFVVQDALEVLGITSLVPQRKGPDLRRRHRVIPGIMQPVIYGYVLVQSDPSPSVLVAFKAVDNVIGVLGGAEKPMRLSSSEVGRFQAMAKAGAYDWEQDCGIVVKAGDKVRVKLFAYSGFDAEVITPNSKGKGDVVVSVNIFGRETPVTMPIAMLEKL</sequence>
<evidence type="ECO:0000313" key="6">
    <source>
        <dbReference type="Proteomes" id="UP000291088"/>
    </source>
</evidence>
<evidence type="ECO:0000256" key="2">
    <source>
        <dbReference type="ARBA" id="ARBA00023015"/>
    </source>
</evidence>
<dbReference type="Gene3D" id="3.30.70.940">
    <property type="entry name" value="NusG, N-terminal domain"/>
    <property type="match status" value="1"/>
</dbReference>
<evidence type="ECO:0000259" key="4">
    <source>
        <dbReference type="SMART" id="SM00738"/>
    </source>
</evidence>
<keyword evidence="3" id="KW-0804">Transcription</keyword>
<keyword evidence="2" id="KW-0805">Transcription regulation</keyword>
<dbReference type="SUPFAM" id="SSF82679">
    <property type="entry name" value="N-utilization substance G protein NusG, N-terminal domain"/>
    <property type="match status" value="1"/>
</dbReference>
<dbReference type="Pfam" id="PF02357">
    <property type="entry name" value="NusG"/>
    <property type="match status" value="1"/>
</dbReference>
<keyword evidence="1" id="KW-0889">Transcription antitermination</keyword>
<dbReference type="InterPro" id="IPR008991">
    <property type="entry name" value="Translation_prot_SH3-like_sf"/>
</dbReference>
<feature type="domain" description="NusG-like N-terminal" evidence="4">
    <location>
        <begin position="42"/>
        <end position="143"/>
    </location>
</feature>
<protein>
    <submittedName>
        <fullName evidence="5">Antitermination protein NusG</fullName>
    </submittedName>
</protein>
<dbReference type="Gene3D" id="2.30.30.30">
    <property type="match status" value="1"/>
</dbReference>
<dbReference type="CDD" id="cd06091">
    <property type="entry name" value="KOW_NusG"/>
    <property type="match status" value="1"/>
</dbReference>
<organism evidence="5 6">
    <name type="scientific">Ciceribacter ferrooxidans</name>
    <dbReference type="NCBI Taxonomy" id="2509717"/>
    <lineage>
        <taxon>Bacteria</taxon>
        <taxon>Pseudomonadati</taxon>
        <taxon>Pseudomonadota</taxon>
        <taxon>Alphaproteobacteria</taxon>
        <taxon>Hyphomicrobiales</taxon>
        <taxon>Rhizobiaceae</taxon>
        <taxon>Ciceribacter</taxon>
    </lineage>
</organism>
<dbReference type="InterPro" id="IPR036735">
    <property type="entry name" value="NGN_dom_sf"/>
</dbReference>
<dbReference type="Proteomes" id="UP000291088">
    <property type="component" value="Unassembled WGS sequence"/>
</dbReference>
<dbReference type="EMBL" id="SDVB01000253">
    <property type="protein sequence ID" value="RYC10062.1"/>
    <property type="molecule type" value="Genomic_DNA"/>
</dbReference>
<dbReference type="PANTHER" id="PTHR30265">
    <property type="entry name" value="RHO-INTERACTING TRANSCRIPTION TERMINATION FACTOR NUSG"/>
    <property type="match status" value="1"/>
</dbReference>
<dbReference type="RefSeq" id="WP_129333454.1">
    <property type="nucleotide sequence ID" value="NZ_SDVB01000253.1"/>
</dbReference>
<evidence type="ECO:0000256" key="1">
    <source>
        <dbReference type="ARBA" id="ARBA00022814"/>
    </source>
</evidence>
<reference evidence="5 6" key="1">
    <citation type="submission" date="2019-01" db="EMBL/GenBank/DDBJ databases">
        <authorList>
            <person name="Deng T."/>
        </authorList>
    </citation>
    <scope>NUCLEOTIDE SEQUENCE [LARGE SCALE GENOMIC DNA]</scope>
    <source>
        <strain evidence="5 6">F8825</strain>
    </source>
</reference>
<dbReference type="InterPro" id="IPR014722">
    <property type="entry name" value="Rib_uL2_dom2"/>
</dbReference>
<proteinExistence type="predicted"/>
<dbReference type="GO" id="GO:0006354">
    <property type="term" value="P:DNA-templated transcription elongation"/>
    <property type="evidence" value="ECO:0007669"/>
    <property type="project" value="InterPro"/>
</dbReference>